<evidence type="ECO:0000256" key="1">
    <source>
        <dbReference type="SAM" id="SignalP"/>
    </source>
</evidence>
<evidence type="ECO:0000313" key="2">
    <source>
        <dbReference type="EMBL" id="MFB9376112.1"/>
    </source>
</evidence>
<feature type="chain" id="PRO_5046201146" description="Sugar lactone lactonase YvrE" evidence="1">
    <location>
        <begin position="31"/>
        <end position="349"/>
    </location>
</feature>
<feature type="signal peptide" evidence="1">
    <location>
        <begin position="1"/>
        <end position="30"/>
    </location>
</feature>
<dbReference type="InterPro" id="IPR015943">
    <property type="entry name" value="WD40/YVTN_repeat-like_dom_sf"/>
</dbReference>
<dbReference type="Proteomes" id="UP001589748">
    <property type="component" value="Unassembled WGS sequence"/>
</dbReference>
<proteinExistence type="predicted"/>
<dbReference type="RefSeq" id="WP_380134576.1">
    <property type="nucleotide sequence ID" value="NZ_JBHLUI010000002.1"/>
</dbReference>
<gene>
    <name evidence="2" type="ORF">ACFFVI_03935</name>
</gene>
<organism evidence="2 3">
    <name type="scientific">Kineococcus gynurae</name>
    <dbReference type="NCBI Taxonomy" id="452979"/>
    <lineage>
        <taxon>Bacteria</taxon>
        <taxon>Bacillati</taxon>
        <taxon>Actinomycetota</taxon>
        <taxon>Actinomycetes</taxon>
        <taxon>Kineosporiales</taxon>
        <taxon>Kineosporiaceae</taxon>
        <taxon>Kineococcus</taxon>
    </lineage>
</organism>
<dbReference type="EMBL" id="JBHMDM010000002">
    <property type="protein sequence ID" value="MFB9376112.1"/>
    <property type="molecule type" value="Genomic_DNA"/>
</dbReference>
<keyword evidence="3" id="KW-1185">Reference proteome</keyword>
<protein>
    <recommendedName>
        <fullName evidence="4">Sugar lactone lactonase YvrE</fullName>
    </recommendedName>
</protein>
<evidence type="ECO:0000313" key="3">
    <source>
        <dbReference type="Proteomes" id="UP001589748"/>
    </source>
</evidence>
<dbReference type="Gene3D" id="2.130.10.10">
    <property type="entry name" value="YVTN repeat-like/Quinoprotein amine dehydrogenase"/>
    <property type="match status" value="1"/>
</dbReference>
<evidence type="ECO:0008006" key="4">
    <source>
        <dbReference type="Google" id="ProtNLM"/>
    </source>
</evidence>
<sequence length="349" mass="36683">MRRRASRRAVLAAGILGTALTVGVGQPAVAAAGSPLTRVGTQSFYDAPDLSYAYGRLYVAEPRANRVSSLDLRGRARVEVTEVPSVQAADRSFGRILSVTGARGYVPDLDLDASVPQPPDGWRASMLFVNPLGQKAKPVTTFRTGGGRGNPVDVLGPTFAGGPVLVVDRAAGVVRLVEQQTGRSLVLFRPPTGVPVSVARGPRGLYVAVSAGTLSDAGAVYVLNPVDGRVRSVVKGFFDPSQLTVAPDGTIFLTQEWYPWGGRIDDPAYGDPPCACGQIVRIAGDGSRSYLTMAQPSGIAWGDGRLFATQNSTSPWYFRPSPWSQVVQVDLAGFGPGSSVQTGPPLSES</sequence>
<comment type="caution">
    <text evidence="2">The sequence shown here is derived from an EMBL/GenBank/DDBJ whole genome shotgun (WGS) entry which is preliminary data.</text>
</comment>
<keyword evidence="1" id="KW-0732">Signal</keyword>
<accession>A0ABV5LPU2</accession>
<name>A0ABV5LPU2_9ACTN</name>
<reference evidence="2 3" key="1">
    <citation type="submission" date="2024-09" db="EMBL/GenBank/DDBJ databases">
        <authorList>
            <person name="Sun Q."/>
            <person name="Mori K."/>
        </authorList>
    </citation>
    <scope>NUCLEOTIDE SEQUENCE [LARGE SCALE GENOMIC DNA]</scope>
    <source>
        <strain evidence="2 3">TISTR 1856</strain>
    </source>
</reference>
<dbReference type="PROSITE" id="PS51318">
    <property type="entry name" value="TAT"/>
    <property type="match status" value="1"/>
</dbReference>
<dbReference type="InterPro" id="IPR006311">
    <property type="entry name" value="TAT_signal"/>
</dbReference>
<dbReference type="SUPFAM" id="SSF63829">
    <property type="entry name" value="Calcium-dependent phosphotriesterase"/>
    <property type="match status" value="1"/>
</dbReference>